<evidence type="ECO:0000256" key="4">
    <source>
        <dbReference type="ARBA" id="ARBA00022777"/>
    </source>
</evidence>
<dbReference type="Proteomes" id="UP000179807">
    <property type="component" value="Unassembled WGS sequence"/>
</dbReference>
<dbReference type="SMART" id="SM00220">
    <property type="entry name" value="S_TKc"/>
    <property type="match status" value="1"/>
</dbReference>
<dbReference type="GeneID" id="94840073"/>
<evidence type="ECO:0000256" key="10">
    <source>
        <dbReference type="RuleBase" id="RU000304"/>
    </source>
</evidence>
<dbReference type="PROSITE" id="PS00107">
    <property type="entry name" value="PROTEIN_KINASE_ATP"/>
    <property type="match status" value="1"/>
</dbReference>
<evidence type="ECO:0000256" key="2">
    <source>
        <dbReference type="ARBA" id="ARBA00022679"/>
    </source>
</evidence>
<evidence type="ECO:0000256" key="1">
    <source>
        <dbReference type="ARBA" id="ARBA00022527"/>
    </source>
</evidence>
<dbReference type="InterPro" id="IPR030616">
    <property type="entry name" value="Aur-like"/>
</dbReference>
<feature type="binding site" evidence="7">
    <location>
        <position position="152"/>
    </location>
    <ligand>
        <name>ATP</name>
        <dbReference type="ChEBI" id="CHEBI:30616"/>
    </ligand>
</feature>
<dbReference type="VEuPathDB" id="TrichDB:TRFO_27160"/>
<organism evidence="13 14">
    <name type="scientific">Tritrichomonas foetus</name>
    <dbReference type="NCBI Taxonomy" id="1144522"/>
    <lineage>
        <taxon>Eukaryota</taxon>
        <taxon>Metamonada</taxon>
        <taxon>Parabasalia</taxon>
        <taxon>Tritrichomonadida</taxon>
        <taxon>Tritrichomonadidae</taxon>
        <taxon>Tritrichomonas</taxon>
    </lineage>
</organism>
<sequence length="395" mass="45148">MNVPVNIGEFHVLQKLGNGAFSTVYLAVHEPTGLKVAIKDIQIHATMDSSMKTHLVREINLVKSAKSNFIAELFDVIEAPEHVYLVLEYVENGNIAQNIAKVGLLNGEQARTMIAQMVIILCYLHNHLHIAHRDIKAENVLIDKFWNIKLVDFGLCNHFSTPEQNFRSVCGSIQYLAPEIVKNKPYTKAVDIWSTGILIYKIVTGRFPFEDISMQLLLHKITSSKLSFPPGMDPDLVDLLQKMLSKDPKNRITAEQMKLHPYLKNFDFDQLDNIPEEVHDNEIKELAKERNIDFALIESDEVGILFKILQKEVQNSKIRKVQKPLKETEKKKVVRDKKKFYFLDSKKPDQMKVLAKKFVHGKIIPHRASVALSDANISDNTERTNVPKRKSEMST</sequence>
<feature type="cross-link" description="Glycyl lysine isopeptide (Lys-Gly) (interchain with G-Cter in SUMO2)" evidence="8">
    <location>
        <position position="136"/>
    </location>
</feature>
<dbReference type="PROSITE" id="PS50011">
    <property type="entry name" value="PROTEIN_KINASE_DOM"/>
    <property type="match status" value="1"/>
</dbReference>
<protein>
    <submittedName>
        <fullName evidence="13">CAMK family protein kinase</fullName>
    </submittedName>
</protein>
<evidence type="ECO:0000256" key="6">
    <source>
        <dbReference type="PIRSR" id="PIRSR630616-1"/>
    </source>
</evidence>
<keyword evidence="3 7" id="KW-0547">Nucleotide-binding</keyword>
<evidence type="ECO:0000256" key="8">
    <source>
        <dbReference type="PIRSR" id="PIRSR630616-3"/>
    </source>
</evidence>
<dbReference type="GO" id="GO:0004674">
    <property type="term" value="F:protein serine/threonine kinase activity"/>
    <property type="evidence" value="ECO:0007669"/>
    <property type="project" value="UniProtKB-KW"/>
</dbReference>
<dbReference type="AlphaFoldDB" id="A0A1J4K6X3"/>
<feature type="binding site" evidence="7 9">
    <location>
        <position position="39"/>
    </location>
    <ligand>
        <name>ATP</name>
        <dbReference type="ChEBI" id="CHEBI:30616"/>
    </ligand>
</feature>
<comment type="caution">
    <text evidence="13">The sequence shown here is derived from an EMBL/GenBank/DDBJ whole genome shotgun (WGS) entry which is preliminary data.</text>
</comment>
<keyword evidence="2" id="KW-0808">Transferase</keyword>
<proteinExistence type="inferred from homology"/>
<dbReference type="Pfam" id="PF00069">
    <property type="entry name" value="Pkinase"/>
    <property type="match status" value="1"/>
</dbReference>
<dbReference type="EMBL" id="MLAK01000766">
    <property type="protein sequence ID" value="OHT05213.1"/>
    <property type="molecule type" value="Genomic_DNA"/>
</dbReference>
<reference evidence="13" key="1">
    <citation type="submission" date="2016-10" db="EMBL/GenBank/DDBJ databases">
        <authorList>
            <person name="Benchimol M."/>
            <person name="Almeida L.G."/>
            <person name="Vasconcelos A.T."/>
            <person name="Perreira-Neves A."/>
            <person name="Rosa I.A."/>
            <person name="Tasca T."/>
            <person name="Bogo M.R."/>
            <person name="de Souza W."/>
        </authorList>
    </citation>
    <scope>NUCLEOTIDE SEQUENCE [LARGE SCALE GENOMIC DNA]</scope>
    <source>
        <strain evidence="13">K</strain>
    </source>
</reference>
<keyword evidence="14" id="KW-1185">Reference proteome</keyword>
<dbReference type="FunFam" id="1.10.510.10:FF:000571">
    <property type="entry name" value="Maternal embryonic leucine zipper kinase"/>
    <property type="match status" value="1"/>
</dbReference>
<evidence type="ECO:0000256" key="9">
    <source>
        <dbReference type="PROSITE-ProRule" id="PRU10141"/>
    </source>
</evidence>
<dbReference type="InterPro" id="IPR008271">
    <property type="entry name" value="Ser/Thr_kinase_AS"/>
</dbReference>
<dbReference type="OrthoDB" id="346907at2759"/>
<name>A0A1J4K6X3_9EUKA</name>
<dbReference type="GO" id="GO:0005524">
    <property type="term" value="F:ATP binding"/>
    <property type="evidence" value="ECO:0007669"/>
    <property type="project" value="UniProtKB-UniRule"/>
</dbReference>
<dbReference type="Gene3D" id="1.10.510.10">
    <property type="entry name" value="Transferase(Phosphotransferase) domain 1"/>
    <property type="match status" value="1"/>
</dbReference>
<comment type="similarity">
    <text evidence="10">Belongs to the protein kinase superfamily.</text>
</comment>
<dbReference type="InterPro" id="IPR017441">
    <property type="entry name" value="Protein_kinase_ATP_BS"/>
</dbReference>
<evidence type="ECO:0000313" key="14">
    <source>
        <dbReference type="Proteomes" id="UP000179807"/>
    </source>
</evidence>
<evidence type="ECO:0000256" key="3">
    <source>
        <dbReference type="ARBA" id="ARBA00022741"/>
    </source>
</evidence>
<keyword evidence="1 10" id="KW-0723">Serine/threonine-protein kinase</keyword>
<dbReference type="PROSITE" id="PS00108">
    <property type="entry name" value="PROTEIN_KINASE_ST"/>
    <property type="match status" value="1"/>
</dbReference>
<accession>A0A1J4K6X3</accession>
<dbReference type="InterPro" id="IPR011009">
    <property type="entry name" value="Kinase-like_dom_sf"/>
</dbReference>
<dbReference type="RefSeq" id="XP_068358349.1">
    <property type="nucleotide sequence ID" value="XM_068505369.1"/>
</dbReference>
<gene>
    <name evidence="13" type="ORF">TRFO_27160</name>
</gene>
<keyword evidence="5 7" id="KW-0067">ATP-binding</keyword>
<dbReference type="InterPro" id="IPR000719">
    <property type="entry name" value="Prot_kinase_dom"/>
</dbReference>
<dbReference type="SUPFAM" id="SSF56112">
    <property type="entry name" value="Protein kinase-like (PK-like)"/>
    <property type="match status" value="1"/>
</dbReference>
<evidence type="ECO:0000256" key="11">
    <source>
        <dbReference type="SAM" id="MobiDB-lite"/>
    </source>
</evidence>
<dbReference type="PANTHER" id="PTHR24350">
    <property type="entry name" value="SERINE/THREONINE-PROTEIN KINASE IAL-RELATED"/>
    <property type="match status" value="1"/>
</dbReference>
<feature type="binding site" evidence="7">
    <location>
        <begin position="138"/>
        <end position="139"/>
    </location>
    <ligand>
        <name>ATP</name>
        <dbReference type="ChEBI" id="CHEBI:30616"/>
    </ligand>
</feature>
<evidence type="ECO:0000313" key="13">
    <source>
        <dbReference type="EMBL" id="OHT05213.1"/>
    </source>
</evidence>
<keyword evidence="4 13" id="KW-0418">Kinase</keyword>
<feature type="active site" description="Proton acceptor" evidence="6">
    <location>
        <position position="134"/>
    </location>
</feature>
<evidence type="ECO:0000256" key="7">
    <source>
        <dbReference type="PIRSR" id="PIRSR630616-2"/>
    </source>
</evidence>
<evidence type="ECO:0000259" key="12">
    <source>
        <dbReference type="PROSITE" id="PS50011"/>
    </source>
</evidence>
<evidence type="ECO:0000256" key="5">
    <source>
        <dbReference type="ARBA" id="ARBA00022840"/>
    </source>
</evidence>
<feature type="domain" description="Protein kinase" evidence="12">
    <location>
        <begin position="10"/>
        <end position="263"/>
    </location>
</feature>
<feature type="region of interest" description="Disordered" evidence="11">
    <location>
        <begin position="374"/>
        <end position="395"/>
    </location>
</feature>